<feature type="transmembrane region" description="Helical" evidence="2">
    <location>
        <begin position="12"/>
        <end position="37"/>
    </location>
</feature>
<feature type="compositionally biased region" description="Basic and acidic residues" evidence="1">
    <location>
        <begin position="2238"/>
        <end position="2248"/>
    </location>
</feature>
<feature type="region of interest" description="Disordered" evidence="1">
    <location>
        <begin position="1258"/>
        <end position="1277"/>
    </location>
</feature>
<feature type="compositionally biased region" description="Polar residues" evidence="1">
    <location>
        <begin position="2070"/>
        <end position="2083"/>
    </location>
</feature>
<feature type="region of interest" description="Disordered" evidence="1">
    <location>
        <begin position="2070"/>
        <end position="2120"/>
    </location>
</feature>
<name>A0ABQ5SDU9_9CHLO</name>
<organism evidence="4 5">
    <name type="scientific">Volvox africanus</name>
    <dbReference type="NCBI Taxonomy" id="51714"/>
    <lineage>
        <taxon>Eukaryota</taxon>
        <taxon>Viridiplantae</taxon>
        <taxon>Chlorophyta</taxon>
        <taxon>core chlorophytes</taxon>
        <taxon>Chlorophyceae</taxon>
        <taxon>CS clade</taxon>
        <taxon>Chlamydomonadales</taxon>
        <taxon>Volvocaceae</taxon>
        <taxon>Volvox</taxon>
    </lineage>
</organism>
<protein>
    <recommendedName>
        <fullName evidence="3">Guanylate cyclase domain-containing protein</fullName>
    </recommendedName>
</protein>
<feature type="region of interest" description="Disordered" evidence="1">
    <location>
        <begin position="2208"/>
        <end position="2253"/>
    </location>
</feature>
<comment type="caution">
    <text evidence="4">The sequence shown here is derived from an EMBL/GenBank/DDBJ whole genome shotgun (WGS) entry which is preliminary data.</text>
</comment>
<keyword evidence="2" id="KW-0472">Membrane</keyword>
<dbReference type="Gene3D" id="3.30.70.1230">
    <property type="entry name" value="Nucleotide cyclase"/>
    <property type="match status" value="3"/>
</dbReference>
<dbReference type="SUPFAM" id="SSF55073">
    <property type="entry name" value="Nucleotide cyclase"/>
    <property type="match status" value="2"/>
</dbReference>
<keyword evidence="5" id="KW-1185">Reference proteome</keyword>
<feature type="region of interest" description="Disordered" evidence="1">
    <location>
        <begin position="314"/>
        <end position="341"/>
    </location>
</feature>
<feature type="region of interest" description="Disordered" evidence="1">
    <location>
        <begin position="659"/>
        <end position="744"/>
    </location>
</feature>
<dbReference type="PANTHER" id="PTHR43081:SF1">
    <property type="entry name" value="ADENYLATE CYCLASE, TERMINAL-DIFFERENTIATION SPECIFIC"/>
    <property type="match status" value="1"/>
</dbReference>
<dbReference type="EMBL" id="BSDZ01000078">
    <property type="protein sequence ID" value="GLI67730.1"/>
    <property type="molecule type" value="Genomic_DNA"/>
</dbReference>
<feature type="compositionally biased region" description="Basic and acidic residues" evidence="1">
    <location>
        <begin position="2215"/>
        <end position="2227"/>
    </location>
</feature>
<dbReference type="PANTHER" id="PTHR43081">
    <property type="entry name" value="ADENYLATE CYCLASE, TERMINAL-DIFFERENTIATION SPECIFIC-RELATED"/>
    <property type="match status" value="1"/>
</dbReference>
<evidence type="ECO:0000256" key="2">
    <source>
        <dbReference type="SAM" id="Phobius"/>
    </source>
</evidence>
<dbReference type="InterPro" id="IPR001054">
    <property type="entry name" value="A/G_cyclase"/>
</dbReference>
<accession>A0ABQ5SDU9</accession>
<dbReference type="Proteomes" id="UP001165090">
    <property type="component" value="Unassembled WGS sequence"/>
</dbReference>
<keyword evidence="2" id="KW-0812">Transmembrane</keyword>
<dbReference type="PROSITE" id="PS50125">
    <property type="entry name" value="GUANYLATE_CYCLASE_2"/>
    <property type="match status" value="1"/>
</dbReference>
<evidence type="ECO:0000259" key="3">
    <source>
        <dbReference type="PROSITE" id="PS50125"/>
    </source>
</evidence>
<feature type="compositionally biased region" description="Polar residues" evidence="1">
    <location>
        <begin position="712"/>
        <end position="722"/>
    </location>
</feature>
<feature type="domain" description="Guanylate cyclase" evidence="3">
    <location>
        <begin position="463"/>
        <end position="523"/>
    </location>
</feature>
<dbReference type="InterPro" id="IPR029787">
    <property type="entry name" value="Nucleotide_cyclase"/>
</dbReference>
<sequence>MSRRRLAGGQQKYWSAISGALSILYFTGLLFITWASFQSSYRPKDIDNCHDQFRCPPFAAKKSFSLPFVKRRQLGQDVADVATPAELLGALRHPGIRVVRVTSESISLNSSEWINLTQPIVLSRPVLLLGGGRYDYNESSIAVNPGGLYVTLDFSGLVDRLQLVGPGNSTAVSDSLTTVAQGSLQLQGLWLRNHFPPTGYSPLILTGPSGGGSVRYVDCVLERYVGLRINATAKQAALLAPGTGQQPQAVSISAGLWCPPAPQGTLTAASGTSLPASIPLPSPRCLNTALNYSQFSLEVWPRCSQLGSSGGSTSCGGTSSSPSSTAVQQPPAEVNSSLPASPTSMPIPVISPLLVVLTNCTYGVQHEVSPECVEAFGADACIYQLQAQLAGFATAGPAEDTAATGQRGKAGLSSAASAGVAVVATLCFCVAVGLLVLFVRRLRDGHRTLTLAVRPPGATPLTTLLVTDIQNSTNLWEQLPTSVMNETIRLHHRCLRGLLLKCNGYESATEGDSFILAFHGPMDAARFAILAQSALLELPWPQQLLAHEDGCEVWAEPSRPKMVMGPAASAVRAGGSHPVHSKTMGLGLASLTLSQPSVSGAMHITPFSGGPDDTSEDGNITPAAATASVTAKAERQSSGGQASLLYSWLSAPQAGLLSRSMSRTNTPRIPRMRHRALGISGTDERPLSSPIPVTNPTPDTHPARHLPRDDASGSQEHPSVVTSERLGPPKHVLTPPAGTVSYPLGEQLSASDVPCAPPGARLQQAGSCPVSACAGQADAPQSNPNQGDRKLIRKGSWGNIRHTELEGGLRGAGCADAHRERSFSLGTQLATAARHLAQGKVSQVATPTHIAGGSIDSGRGTIGPGFSGESNAGANGDGLVISLLDSLTLRFVRRSNSGRNIAAAAPAVVSTGVDGDGGGATADCNNVIFSVWGAVANAVASRANSLTVLTSSDRKSLNNIKLVNNPLALIPSAENGPGAVAEKCMAATAGDPNLRDLSARSLGVGSNVRFEHEVGDVAVANAPGHTAPSSSRALRQVNPGLVGQQQAALQLLARHEEAIASASATTAGPYRPTFGCSMALAEGLEEHADVSWFPTNQDEEDLPCSVVLVSQEEAVVQSSPGAIAPQLSTQQAIHRKGSFGSSMPLVTSRFGPRPATTFSNVPAQLGDMLRPAAAPASAPAMGASAAGDSSVGGSANIGGGVDLQLHQLLSPSSAIMDGVVTRELLGLLMGGGSATSTVGNDLADAAAAAGRSSISKVASERTAGTGTAIGRGSGSSGGNVGPVLSPHRHAHHQATQLPWEISDAAGEAPLLRGPSDPHFHPCPIASGGNAERSQGAGPGKVLARPDHRSRARTYDGFHHNHQHPSEPRLEPCKTSLGFLGGSASPHVGRAAANRPGLVRTRTQALEMIPLPLKVPEIRQTWRQLCASNWPLLASPPRLAGPGAAPPRKFSSSLELSRAYSNNSAPLQPLQPHPEADGGGEHEDVANHHHHHPYGNKAVKGAVLLFRGCRVRMGLHTGIPLTTDVTFNHTASLMAYSGMPLKIAKAVGDSAAGGSVLLSNTTFNLLHPHLSDLPGNPEAHYCGDTQIELVIRSLYMLVAKDQHPRLGYLAPLRNLRFLQTGNLDAPVGTVAICFMMLFGATKAVAELGQPAVNALQQFKSLVTRECCDCGGFVLEATDGLCLAAFMEPAAAAIWALRCQTILCAHNWSPEVLASPYFREVREYQRNQRGRGLPVRRVANVVCRGPRIRTGIAVGSVTAEVSSATARLSYRGKVMNRSARVASQATDNQVLLSEAAWNRIVATAGICTVLSDVAPASLHGCVDEQQGPGNGKGLSAMPVQCSLAGGTITPVECGPEVSLRSGAGYRQGLGSTLCSSGLTTPCPSPPPSATTATGAHSFSHSGAEGANMILAAANQLLSETASDGDPEDVEQLLSSAITVGKTLPSLPQGYVLTGRSAGRFTLKGVSEPQELFEVRMDPWVKSATAGLAPAAAAAAIKTTAPAPAPAPPTTTTAAAAAAAGREVGSRAATMGGDTGPRAAIALASLPQSHMQSFTQRPQSEYFAARSKGRELQSFSFGDPSSTSRGPVSVANRRLPAGAPVGSNPQQYHGAPGGTHQQPLMPRADTLPLGTQQPGPSTPVVVDASRLAVIPGHVDGLTAALAPPVSKAPRSREFCFDNQADLTRLNQVETQPARSAARTFEDLTGACPSPFAYGRTWSEGREPSAGKLRQEQQQGVSMSPRELKRGPERGDGSGVGVNDPCAKVLAGDALLELLASAVLQENTPGLGQVKSQEHV</sequence>
<feature type="region of interest" description="Disordered" evidence="1">
    <location>
        <begin position="1462"/>
        <end position="1493"/>
    </location>
</feature>
<feature type="region of interest" description="Disordered" evidence="1">
    <location>
        <begin position="771"/>
        <end position="795"/>
    </location>
</feature>
<reference evidence="4 5" key="1">
    <citation type="journal article" date="2023" name="IScience">
        <title>Expanded male sex-determining region conserved during the evolution of homothallism in the green alga Volvox.</title>
        <authorList>
            <person name="Yamamoto K."/>
            <person name="Matsuzaki R."/>
            <person name="Mahakham W."/>
            <person name="Heman W."/>
            <person name="Sekimoto H."/>
            <person name="Kawachi M."/>
            <person name="Minakuchi Y."/>
            <person name="Toyoda A."/>
            <person name="Nozaki H."/>
        </authorList>
    </citation>
    <scope>NUCLEOTIDE SEQUENCE [LARGE SCALE GENOMIC DNA]</scope>
    <source>
        <strain evidence="4 5">NIES-4468</strain>
    </source>
</reference>
<proteinExistence type="predicted"/>
<feature type="compositionally biased region" description="Gly residues" evidence="1">
    <location>
        <begin position="1267"/>
        <end position="1277"/>
    </location>
</feature>
<dbReference type="InterPro" id="IPR050697">
    <property type="entry name" value="Adenylyl/Guanylyl_Cyclase_3/4"/>
</dbReference>
<evidence type="ECO:0000313" key="4">
    <source>
        <dbReference type="EMBL" id="GLI67730.1"/>
    </source>
</evidence>
<feature type="compositionally biased region" description="Low complexity" evidence="1">
    <location>
        <begin position="315"/>
        <end position="325"/>
    </location>
</feature>
<keyword evidence="2" id="KW-1133">Transmembrane helix</keyword>
<gene>
    <name evidence="4" type="ORF">VaNZ11_011931</name>
</gene>
<evidence type="ECO:0000256" key="1">
    <source>
        <dbReference type="SAM" id="MobiDB-lite"/>
    </source>
</evidence>
<feature type="region of interest" description="Disordered" evidence="1">
    <location>
        <begin position="1317"/>
        <end position="1344"/>
    </location>
</feature>
<feature type="compositionally biased region" description="Basic and acidic residues" evidence="1">
    <location>
        <begin position="1473"/>
        <end position="1486"/>
    </location>
</feature>
<evidence type="ECO:0000313" key="5">
    <source>
        <dbReference type="Proteomes" id="UP001165090"/>
    </source>
</evidence>